<dbReference type="Gene3D" id="3.40.50.150">
    <property type="entry name" value="Vaccinia Virus protein VP39"/>
    <property type="match status" value="1"/>
</dbReference>
<accession>A0A5C3DWV6</accession>
<dbReference type="PANTHER" id="PTHR10920:SF18">
    <property type="entry name" value="RRNA METHYLTRANSFERASE 2, MITOCHONDRIAL"/>
    <property type="match status" value="1"/>
</dbReference>
<evidence type="ECO:0000256" key="1">
    <source>
        <dbReference type="ARBA" id="ARBA00009258"/>
    </source>
</evidence>
<proteinExistence type="inferred from homology"/>
<keyword evidence="5 7" id="KW-0949">S-adenosyl-L-methionine</keyword>
<reference evidence="10 11" key="1">
    <citation type="submission" date="2018-03" db="EMBL/GenBank/DDBJ databases">
        <authorList>
            <person name="Guldener U."/>
        </authorList>
    </citation>
    <scope>NUCLEOTIDE SEQUENCE [LARGE SCALE GENOMIC DNA]</scope>
    <source>
        <strain evidence="10 11">NBRC100155</strain>
    </source>
</reference>
<feature type="region of interest" description="Disordered" evidence="8">
    <location>
        <begin position="39"/>
        <end position="77"/>
    </location>
</feature>
<dbReference type="EMBL" id="OOIN01000003">
    <property type="protein sequence ID" value="SPO21741.1"/>
    <property type="molecule type" value="Genomic_DNA"/>
</dbReference>
<evidence type="ECO:0000256" key="7">
    <source>
        <dbReference type="PIRSR" id="PIRSR005461-1"/>
    </source>
</evidence>
<evidence type="ECO:0000256" key="3">
    <source>
        <dbReference type="ARBA" id="ARBA00022603"/>
    </source>
</evidence>
<dbReference type="FunFam" id="3.40.50.150:FF:000332">
    <property type="entry name" value="Ribosomal RNA large subunit methyltransferase J"/>
    <property type="match status" value="1"/>
</dbReference>
<dbReference type="InterPro" id="IPR029063">
    <property type="entry name" value="SAM-dependent_MTases_sf"/>
</dbReference>
<dbReference type="Pfam" id="PF01728">
    <property type="entry name" value="FtsJ"/>
    <property type="match status" value="1"/>
</dbReference>
<dbReference type="HAMAP" id="MF_01547">
    <property type="entry name" value="RNA_methyltr_E"/>
    <property type="match status" value="1"/>
</dbReference>
<evidence type="ECO:0000256" key="8">
    <source>
        <dbReference type="SAM" id="MobiDB-lite"/>
    </source>
</evidence>
<evidence type="ECO:0000256" key="4">
    <source>
        <dbReference type="ARBA" id="ARBA00022679"/>
    </source>
</evidence>
<dbReference type="PIRSF" id="PIRSF005461">
    <property type="entry name" value="23S_rRNA_mtase"/>
    <property type="match status" value="1"/>
</dbReference>
<feature type="domain" description="Ribosomal RNA methyltransferase FtsJ" evidence="9">
    <location>
        <begin position="88"/>
        <end position="313"/>
    </location>
</feature>
<dbReference type="GO" id="GO:0008650">
    <property type="term" value="F:rRNA (uridine-2'-O-)-methyltransferase activity"/>
    <property type="evidence" value="ECO:0007669"/>
    <property type="project" value="TreeGrafter"/>
</dbReference>
<evidence type="ECO:0000313" key="10">
    <source>
        <dbReference type="EMBL" id="SPO21741.1"/>
    </source>
</evidence>
<dbReference type="InterPro" id="IPR050082">
    <property type="entry name" value="RNA_methyltr_RlmE"/>
</dbReference>
<dbReference type="SUPFAM" id="SSF53335">
    <property type="entry name" value="S-adenosyl-L-methionine-dependent methyltransferases"/>
    <property type="match status" value="1"/>
</dbReference>
<protein>
    <recommendedName>
        <fullName evidence="6">rRNA methyltransferase 2, mitochondrial</fullName>
    </recommendedName>
</protein>
<feature type="compositionally biased region" description="Polar residues" evidence="8">
    <location>
        <begin position="41"/>
        <end position="51"/>
    </location>
</feature>
<evidence type="ECO:0000256" key="2">
    <source>
        <dbReference type="ARBA" id="ARBA00022552"/>
    </source>
</evidence>
<dbReference type="AlphaFoldDB" id="A0A5C3DWV6"/>
<dbReference type="InterPro" id="IPR002877">
    <property type="entry name" value="RNA_MeTrfase_FtsJ_dom"/>
</dbReference>
<dbReference type="GO" id="GO:0005739">
    <property type="term" value="C:mitochondrion"/>
    <property type="evidence" value="ECO:0007669"/>
    <property type="project" value="TreeGrafter"/>
</dbReference>
<name>A0A5C3DWV6_9BASI</name>
<dbReference type="OrthoDB" id="20105at2759"/>
<keyword evidence="11" id="KW-1185">Reference proteome</keyword>
<gene>
    <name evidence="10" type="ORF">UTRI_01227_B</name>
</gene>
<keyword evidence="4 10" id="KW-0808">Transferase</keyword>
<feature type="active site" description="Proton acceptor" evidence="7">
    <location>
        <position position="270"/>
    </location>
</feature>
<keyword evidence="2" id="KW-0698">rRNA processing</keyword>
<comment type="similarity">
    <text evidence="1">Belongs to the class I-like SAM-binding methyltransferase superfamily. RNA methyltransferase RlmE family.</text>
</comment>
<sequence length="320" mass="34831">MRAASFFGTVLTGARPIAPRTQLCSITGVTMHTIRCASSKRGGSSSRYLQRQKSDVYVKQRSRPLGPKKSSTPADYLEDDDIGTSSGFVARSAFKLLQLDDRYKFLRPGRVIVDLGAAPGGWSQAIVERTRSRSAAGTGKGNKGSATPVFALDLLPVVDIDGVTSIQGDFLDGTTQERLRKLVADAALGNSNVEQGGERTTVGFVDVVVSDMMANTTGNPIVDTEASLELCRAAASFAFQTLKQDPQQSSNVERKSPVSLASKSSVLVMKYFMSHEADVFRKEVLERHFRFVKAEKMDASRKESREQFWICIGHKGLPPS</sequence>
<dbReference type="PANTHER" id="PTHR10920">
    <property type="entry name" value="RIBOSOMAL RNA METHYLTRANSFERASE"/>
    <property type="match status" value="1"/>
</dbReference>
<keyword evidence="3" id="KW-0489">Methyltransferase</keyword>
<dbReference type="Proteomes" id="UP000324022">
    <property type="component" value="Unassembled WGS sequence"/>
</dbReference>
<evidence type="ECO:0000259" key="9">
    <source>
        <dbReference type="Pfam" id="PF01728"/>
    </source>
</evidence>
<organism evidence="10 11">
    <name type="scientific">Ustilago trichophora</name>
    <dbReference type="NCBI Taxonomy" id="86804"/>
    <lineage>
        <taxon>Eukaryota</taxon>
        <taxon>Fungi</taxon>
        <taxon>Dikarya</taxon>
        <taxon>Basidiomycota</taxon>
        <taxon>Ustilaginomycotina</taxon>
        <taxon>Ustilaginomycetes</taxon>
        <taxon>Ustilaginales</taxon>
        <taxon>Ustilaginaceae</taxon>
        <taxon>Ustilago</taxon>
    </lineage>
</organism>
<evidence type="ECO:0000313" key="11">
    <source>
        <dbReference type="Proteomes" id="UP000324022"/>
    </source>
</evidence>
<evidence type="ECO:0000256" key="6">
    <source>
        <dbReference type="ARBA" id="ARBA00041184"/>
    </source>
</evidence>
<evidence type="ECO:0000256" key="5">
    <source>
        <dbReference type="ARBA" id="ARBA00022691"/>
    </source>
</evidence>
<dbReference type="InterPro" id="IPR015507">
    <property type="entry name" value="rRNA-MeTfrase_E"/>
</dbReference>